<gene>
    <name evidence="2" type="ORF">V6X64_00535</name>
</gene>
<comment type="caution">
    <text evidence="2">The sequence shown here is derived from an EMBL/GenBank/DDBJ whole genome shotgun (WGS) entry which is preliminary data.</text>
</comment>
<dbReference type="RefSeq" id="WP_367965965.1">
    <property type="nucleotide sequence ID" value="NZ_JBAKFJ010000001.1"/>
</dbReference>
<dbReference type="InterPro" id="IPR011104">
    <property type="entry name" value="Hpr_kin/Pase_C"/>
</dbReference>
<evidence type="ECO:0000313" key="2">
    <source>
        <dbReference type="EMBL" id="MEX0385480.1"/>
    </source>
</evidence>
<dbReference type="GO" id="GO:0016301">
    <property type="term" value="F:kinase activity"/>
    <property type="evidence" value="ECO:0007669"/>
    <property type="project" value="UniProtKB-KW"/>
</dbReference>
<reference evidence="2 3" key="1">
    <citation type="submission" date="2024-02" db="EMBL/GenBank/DDBJ databases">
        <title>New especies of Spiribacter isolated from saline water.</title>
        <authorList>
            <person name="Leon M.J."/>
            <person name="De La Haba R."/>
            <person name="Sanchez-Porro C."/>
            <person name="Ventosa A."/>
        </authorList>
    </citation>
    <scope>NUCLEOTIDE SEQUENCE [LARGE SCALE GENOMIC DNA]</scope>
    <source>
        <strain evidence="3">ag22IC4-227</strain>
    </source>
</reference>
<protein>
    <submittedName>
        <fullName evidence="2">HPr kinase/phosphatase C-terminal domain-containing protein</fullName>
    </submittedName>
</protein>
<dbReference type="PANTHER" id="PTHR30305:SF1">
    <property type="entry name" value="HPR KINASE_PHOSPHORYLASE"/>
    <property type="match status" value="1"/>
</dbReference>
<dbReference type="CDD" id="cd01918">
    <property type="entry name" value="HprK_C"/>
    <property type="match status" value="1"/>
</dbReference>
<accession>A0ABV3S634</accession>
<proteinExistence type="predicted"/>
<dbReference type="EMBL" id="JBAKFJ010000001">
    <property type="protein sequence ID" value="MEX0385480.1"/>
    <property type="molecule type" value="Genomic_DNA"/>
</dbReference>
<dbReference type="PANTHER" id="PTHR30305">
    <property type="entry name" value="PROTEIN YJDM-RELATED"/>
    <property type="match status" value="1"/>
</dbReference>
<evidence type="ECO:0000313" key="3">
    <source>
        <dbReference type="Proteomes" id="UP001556653"/>
    </source>
</evidence>
<dbReference type="InterPro" id="IPR027417">
    <property type="entry name" value="P-loop_NTPase"/>
</dbReference>
<sequence>MSLIPGTLVLVNGMGILLRGPAGSGKSDTALALIHAGHRLVADDAVDIQRLDDTLVGSAPAAGAGLLCLRGPGLIDVAACFGDGALARSATVDRVVDLVDEPLPASTEADWRSIRIHGVPCPRMAVAPERPLSALLEVIATGGRTTQPRPEAPACG</sequence>
<keyword evidence="2" id="KW-0808">Transferase</keyword>
<dbReference type="Proteomes" id="UP001556653">
    <property type="component" value="Unassembled WGS sequence"/>
</dbReference>
<name>A0ABV3S634_9GAMM</name>
<evidence type="ECO:0000259" key="1">
    <source>
        <dbReference type="Pfam" id="PF07475"/>
    </source>
</evidence>
<keyword evidence="2" id="KW-0418">Kinase</keyword>
<dbReference type="Gene3D" id="3.40.50.300">
    <property type="entry name" value="P-loop containing nucleotide triphosphate hydrolases"/>
    <property type="match status" value="1"/>
</dbReference>
<feature type="domain" description="HPr kinase/phosphorylase C-terminal" evidence="1">
    <location>
        <begin position="5"/>
        <end position="142"/>
    </location>
</feature>
<dbReference type="Pfam" id="PF07475">
    <property type="entry name" value="Hpr_kinase_C"/>
    <property type="match status" value="1"/>
</dbReference>
<keyword evidence="3" id="KW-1185">Reference proteome</keyword>
<organism evidence="2 3">
    <name type="scientific">Spiribacter onubensis</name>
    <dbReference type="NCBI Taxonomy" id="3122420"/>
    <lineage>
        <taxon>Bacteria</taxon>
        <taxon>Pseudomonadati</taxon>
        <taxon>Pseudomonadota</taxon>
        <taxon>Gammaproteobacteria</taxon>
        <taxon>Chromatiales</taxon>
        <taxon>Ectothiorhodospiraceae</taxon>
        <taxon>Spiribacter</taxon>
    </lineage>
</organism>
<dbReference type="SUPFAM" id="SSF53795">
    <property type="entry name" value="PEP carboxykinase-like"/>
    <property type="match status" value="1"/>
</dbReference>